<dbReference type="VEuPathDB" id="VectorBase:LDEU013372"/>
<comment type="caution">
    <text evidence="2">The sequence shown here is derived from an EMBL/GenBank/DDBJ whole genome shotgun (WGS) entry which is preliminary data.</text>
</comment>
<dbReference type="STRING" id="299467.A0A443RU07"/>
<protein>
    <submittedName>
        <fullName evidence="2">Rac GTPase-activating protein 1-like protein</fullName>
    </submittedName>
</protein>
<proteinExistence type="predicted"/>
<dbReference type="InterPro" id="IPR000198">
    <property type="entry name" value="RhoGAP_dom"/>
</dbReference>
<dbReference type="EMBL" id="NCKV01036206">
    <property type="protein sequence ID" value="RWS18668.1"/>
    <property type="molecule type" value="Genomic_DNA"/>
</dbReference>
<dbReference type="Pfam" id="PF00620">
    <property type="entry name" value="RhoGAP"/>
    <property type="match status" value="1"/>
</dbReference>
<dbReference type="PANTHER" id="PTHR46199:SF3">
    <property type="entry name" value="RAC GTPASE-ACTIVATING PROTEIN 1"/>
    <property type="match status" value="1"/>
</dbReference>
<feature type="non-terminal residue" evidence="2">
    <location>
        <position position="1"/>
    </location>
</feature>
<dbReference type="GO" id="GO:0000281">
    <property type="term" value="P:mitotic cytokinesis"/>
    <property type="evidence" value="ECO:0007669"/>
    <property type="project" value="TreeGrafter"/>
</dbReference>
<reference evidence="2 3" key="1">
    <citation type="journal article" date="2018" name="Gigascience">
        <title>Genomes of trombidid mites reveal novel predicted allergens and laterally-transferred genes associated with secondary metabolism.</title>
        <authorList>
            <person name="Dong X."/>
            <person name="Chaisiri K."/>
            <person name="Xia D."/>
            <person name="Armstrong S.D."/>
            <person name="Fang Y."/>
            <person name="Donnelly M.J."/>
            <person name="Kadowaki T."/>
            <person name="McGarry J.W."/>
            <person name="Darby A.C."/>
            <person name="Makepeace B.L."/>
        </authorList>
    </citation>
    <scope>NUCLEOTIDE SEQUENCE [LARGE SCALE GENOMIC DNA]</scope>
    <source>
        <strain evidence="2">UoL-UT</strain>
    </source>
</reference>
<dbReference type="GO" id="GO:0005096">
    <property type="term" value="F:GTPase activator activity"/>
    <property type="evidence" value="ECO:0007669"/>
    <property type="project" value="TreeGrafter"/>
</dbReference>
<dbReference type="GO" id="GO:0097149">
    <property type="term" value="C:centralspindlin complex"/>
    <property type="evidence" value="ECO:0007669"/>
    <property type="project" value="TreeGrafter"/>
</dbReference>
<dbReference type="AlphaFoldDB" id="A0A443RU07"/>
<dbReference type="GO" id="GO:0051233">
    <property type="term" value="C:spindle midzone"/>
    <property type="evidence" value="ECO:0007669"/>
    <property type="project" value="TreeGrafter"/>
</dbReference>
<keyword evidence="3" id="KW-1185">Reference proteome</keyword>
<dbReference type="SUPFAM" id="SSF48350">
    <property type="entry name" value="GTPase activation domain, GAP"/>
    <property type="match status" value="1"/>
</dbReference>
<dbReference type="PANTHER" id="PTHR46199">
    <property type="entry name" value="RAC GTPASE-ACTIVATING PROTEIN 1"/>
    <property type="match status" value="1"/>
</dbReference>
<dbReference type="GO" id="GO:0051256">
    <property type="term" value="P:mitotic spindle midzone assembly"/>
    <property type="evidence" value="ECO:0007669"/>
    <property type="project" value="TreeGrafter"/>
</dbReference>
<feature type="domain" description="Rho-GAP" evidence="1">
    <location>
        <begin position="1"/>
        <end position="107"/>
    </location>
</feature>
<accession>A0A443RU07</accession>
<dbReference type="GO" id="GO:0032154">
    <property type="term" value="C:cleavage furrow"/>
    <property type="evidence" value="ECO:0007669"/>
    <property type="project" value="TreeGrafter"/>
</dbReference>
<evidence type="ECO:0000259" key="1">
    <source>
        <dbReference type="PROSITE" id="PS50238"/>
    </source>
</evidence>
<dbReference type="PROSITE" id="PS50238">
    <property type="entry name" value="RHOGAP"/>
    <property type="match status" value="1"/>
</dbReference>
<evidence type="ECO:0000313" key="3">
    <source>
        <dbReference type="Proteomes" id="UP000288716"/>
    </source>
</evidence>
<name>A0A443RU07_9ACAR</name>
<sequence length="153" mass="17489">PLITRVLWRDFARATDLDGERKEDMLRINVSDLPVPNKDTIAYIILHLKRILLKISNEKQKHSLIKVFSKMMIGNSIINPTTHILESEAAKQEKIMQSLLELSDDYWNRILSHTSTIESQNSRKSIRCSGIELRGVSVGRGIPSPLVNVLFRN</sequence>
<evidence type="ECO:0000313" key="2">
    <source>
        <dbReference type="EMBL" id="RWS18668.1"/>
    </source>
</evidence>
<dbReference type="InterPro" id="IPR008936">
    <property type="entry name" value="Rho_GTPase_activation_prot"/>
</dbReference>
<organism evidence="2 3">
    <name type="scientific">Leptotrombidium deliense</name>
    <dbReference type="NCBI Taxonomy" id="299467"/>
    <lineage>
        <taxon>Eukaryota</taxon>
        <taxon>Metazoa</taxon>
        <taxon>Ecdysozoa</taxon>
        <taxon>Arthropoda</taxon>
        <taxon>Chelicerata</taxon>
        <taxon>Arachnida</taxon>
        <taxon>Acari</taxon>
        <taxon>Acariformes</taxon>
        <taxon>Trombidiformes</taxon>
        <taxon>Prostigmata</taxon>
        <taxon>Anystina</taxon>
        <taxon>Parasitengona</taxon>
        <taxon>Trombiculoidea</taxon>
        <taxon>Trombiculidae</taxon>
        <taxon>Leptotrombidium</taxon>
    </lineage>
</organism>
<dbReference type="GO" id="GO:0007266">
    <property type="term" value="P:Rho protein signal transduction"/>
    <property type="evidence" value="ECO:0007669"/>
    <property type="project" value="TreeGrafter"/>
</dbReference>
<dbReference type="GO" id="GO:0030496">
    <property type="term" value="C:midbody"/>
    <property type="evidence" value="ECO:0007669"/>
    <property type="project" value="TreeGrafter"/>
</dbReference>
<gene>
    <name evidence="2" type="ORF">B4U80_12450</name>
</gene>
<dbReference type="Gene3D" id="1.10.555.10">
    <property type="entry name" value="Rho GTPase activation protein"/>
    <property type="match status" value="1"/>
</dbReference>
<dbReference type="Proteomes" id="UP000288716">
    <property type="component" value="Unassembled WGS sequence"/>
</dbReference>
<dbReference type="GO" id="GO:0005634">
    <property type="term" value="C:nucleus"/>
    <property type="evidence" value="ECO:0007669"/>
    <property type="project" value="TreeGrafter"/>
</dbReference>